<evidence type="ECO:0000313" key="5">
    <source>
        <dbReference type="Proteomes" id="UP001597145"/>
    </source>
</evidence>
<gene>
    <name evidence="4" type="ORF">ACFSCY_37895</name>
</gene>
<reference evidence="5" key="1">
    <citation type="journal article" date="2019" name="Int. J. Syst. Evol. Microbiol.">
        <title>The Global Catalogue of Microorganisms (GCM) 10K type strain sequencing project: providing services to taxonomists for standard genome sequencing and annotation.</title>
        <authorList>
            <consortium name="The Broad Institute Genomics Platform"/>
            <consortium name="The Broad Institute Genome Sequencing Center for Infectious Disease"/>
            <person name="Wu L."/>
            <person name="Ma J."/>
        </authorList>
    </citation>
    <scope>NUCLEOTIDE SEQUENCE [LARGE SCALE GENOMIC DNA]</scope>
    <source>
        <strain evidence="5">JCM 12165</strain>
    </source>
</reference>
<dbReference type="InterPro" id="IPR006626">
    <property type="entry name" value="PbH1"/>
</dbReference>
<evidence type="ECO:0000256" key="1">
    <source>
        <dbReference type="SAM" id="MobiDB-lite"/>
    </source>
</evidence>
<dbReference type="InterPro" id="IPR012334">
    <property type="entry name" value="Pectin_lyas_fold"/>
</dbReference>
<organism evidence="4 5">
    <name type="scientific">Pseudonocardia aurantiaca</name>
    <dbReference type="NCBI Taxonomy" id="75290"/>
    <lineage>
        <taxon>Bacteria</taxon>
        <taxon>Bacillati</taxon>
        <taxon>Actinomycetota</taxon>
        <taxon>Actinomycetes</taxon>
        <taxon>Pseudonocardiales</taxon>
        <taxon>Pseudonocardiaceae</taxon>
        <taxon>Pseudonocardia</taxon>
    </lineage>
</organism>
<feature type="transmembrane region" description="Helical" evidence="2">
    <location>
        <begin position="523"/>
        <end position="541"/>
    </location>
</feature>
<keyword evidence="2" id="KW-0472">Membrane</keyword>
<dbReference type="InterPro" id="IPR039448">
    <property type="entry name" value="Beta_helix"/>
</dbReference>
<dbReference type="Pfam" id="PF13229">
    <property type="entry name" value="Beta_helix"/>
    <property type="match status" value="1"/>
</dbReference>
<keyword evidence="2" id="KW-1133">Transmembrane helix</keyword>
<dbReference type="SMART" id="SM00710">
    <property type="entry name" value="PbH1"/>
    <property type="match status" value="8"/>
</dbReference>
<dbReference type="RefSeq" id="WP_343987315.1">
    <property type="nucleotide sequence ID" value="NZ_BAAAJG010000028.1"/>
</dbReference>
<proteinExistence type="predicted"/>
<accession>A0ABW4FZZ8</accession>
<evidence type="ECO:0000313" key="4">
    <source>
        <dbReference type="EMBL" id="MFD1535196.1"/>
    </source>
</evidence>
<evidence type="ECO:0000256" key="2">
    <source>
        <dbReference type="SAM" id="Phobius"/>
    </source>
</evidence>
<name>A0ABW4FZZ8_9PSEU</name>
<dbReference type="Proteomes" id="UP001597145">
    <property type="component" value="Unassembled WGS sequence"/>
</dbReference>
<dbReference type="InterPro" id="IPR011050">
    <property type="entry name" value="Pectin_lyase_fold/virulence"/>
</dbReference>
<dbReference type="Gene3D" id="2.160.20.10">
    <property type="entry name" value="Single-stranded right-handed beta-helix, Pectin lyase-like"/>
    <property type="match status" value="2"/>
</dbReference>
<sequence>MRRTAERRSREGPGLWVGVAISLLVSALAVALAVYSASVRADPSATPSRPPPPPALDAAAQLAVRNQTELIAREDERLLALLRAVPHRAAAYVDRSSGTPAAVLTLRPRPYDVDDLVRLGAARRPAPDVIELVMPVLVAPGARLEVHAPGSVLRMTSTPARFTSLVAWKAAVTLSGEPGRPLAVTSWDAPAGGADILTEDGRAYLRAVGAQMRIESAAVSALGFWSGRTGGIAFTGSDDDPATGAVVDTTISGCHYGLFSSDTRDLRIERVAVADAVADGMLFYRGTVGAQVHDGSVRSSGADGLATARGTSSITVNRLSSEGNAQNGIAVDGRPLATKPGPSGASMEGGSGFRITDSTSRRNGRVGILVRDADDSTVTGNEVDGNTEGVVVRGPARSVVIRGNVVTHSRGTAIGVRDGATDVVVTRNVIGGATTGVQVRNSRAIVSGNRAEGLAAHGVSVQGVSGGSAVLRNLLVGRGPSAVDLYRLQAGATVAMAGNGTDNWENYRTFQQRVRDTIRDHPLLPLWVVLLAVPAVATIFARSRRRGGVRLPYRVVPSVAEISVAGSESARSNGAADNASGTRLTLLATGWPRSGRAR</sequence>
<protein>
    <submittedName>
        <fullName evidence="4">Right-handed parallel beta-helix repeat-containing protein</fullName>
    </submittedName>
</protein>
<dbReference type="EMBL" id="JBHUCP010000051">
    <property type="protein sequence ID" value="MFD1535196.1"/>
    <property type="molecule type" value="Genomic_DNA"/>
</dbReference>
<comment type="caution">
    <text evidence="4">The sequence shown here is derived from an EMBL/GenBank/DDBJ whole genome shotgun (WGS) entry which is preliminary data.</text>
</comment>
<evidence type="ECO:0000259" key="3">
    <source>
        <dbReference type="Pfam" id="PF13229"/>
    </source>
</evidence>
<keyword evidence="5" id="KW-1185">Reference proteome</keyword>
<dbReference type="SUPFAM" id="SSF51126">
    <property type="entry name" value="Pectin lyase-like"/>
    <property type="match status" value="2"/>
</dbReference>
<keyword evidence="2" id="KW-0812">Transmembrane</keyword>
<feature type="domain" description="Right handed beta helix" evidence="3">
    <location>
        <begin position="343"/>
        <end position="484"/>
    </location>
</feature>
<feature type="region of interest" description="Disordered" evidence="1">
    <location>
        <begin position="325"/>
        <end position="359"/>
    </location>
</feature>